<gene>
    <name evidence="4" type="ORF">FOE67_17975</name>
</gene>
<keyword evidence="2" id="KW-0472">Membrane</keyword>
<dbReference type="PANTHER" id="PTHR37813:SF1">
    <property type="entry name" value="FELS-2 PROPHAGE PROTEIN"/>
    <property type="match status" value="1"/>
</dbReference>
<dbReference type="EMBL" id="VKHS01000489">
    <property type="protein sequence ID" value="MBB0231344.1"/>
    <property type="molecule type" value="Genomic_DNA"/>
</dbReference>
<reference evidence="5" key="1">
    <citation type="submission" date="2019-10" db="EMBL/GenBank/DDBJ databases">
        <title>Streptomyces sp. nov., a novel actinobacterium isolated from alkaline environment.</title>
        <authorList>
            <person name="Golinska P."/>
        </authorList>
    </citation>
    <scope>NUCLEOTIDE SEQUENCE [LARGE SCALE GENOMIC DNA]</scope>
    <source>
        <strain evidence="5">DSM 42108</strain>
    </source>
</reference>
<name>A0A7W3T5L2_9ACTN</name>
<evidence type="ECO:0000313" key="5">
    <source>
        <dbReference type="Proteomes" id="UP000530234"/>
    </source>
</evidence>
<evidence type="ECO:0000259" key="3">
    <source>
        <dbReference type="Pfam" id="PF10145"/>
    </source>
</evidence>
<evidence type="ECO:0000313" key="4">
    <source>
        <dbReference type="EMBL" id="MBB0231344.1"/>
    </source>
</evidence>
<dbReference type="SUPFAM" id="SSF58113">
    <property type="entry name" value="Apolipoprotein A-I"/>
    <property type="match status" value="1"/>
</dbReference>
<keyword evidence="1" id="KW-1188">Viral release from host cell</keyword>
<accession>A0A7W3T5L2</accession>
<keyword evidence="5" id="KW-1185">Reference proteome</keyword>
<feature type="transmembrane region" description="Helical" evidence="2">
    <location>
        <begin position="459"/>
        <end position="479"/>
    </location>
</feature>
<dbReference type="AlphaFoldDB" id="A0A7W3T5L2"/>
<evidence type="ECO:0000256" key="2">
    <source>
        <dbReference type="SAM" id="Phobius"/>
    </source>
</evidence>
<proteinExistence type="predicted"/>
<dbReference type="Proteomes" id="UP000530234">
    <property type="component" value="Unassembled WGS sequence"/>
</dbReference>
<feature type="non-terminal residue" evidence="4">
    <location>
        <position position="1106"/>
    </location>
</feature>
<feature type="transmembrane region" description="Helical" evidence="2">
    <location>
        <begin position="500"/>
        <end position="525"/>
    </location>
</feature>
<comment type="caution">
    <text evidence="4">The sequence shown here is derived from an EMBL/GenBank/DDBJ whole genome shotgun (WGS) entry which is preliminary data.</text>
</comment>
<sequence>MTTMAGRGFRIASAYVEVVGQPRREQIRRTSERVGRDAGRAYAGGWARTSTQGAQQAAARVGRDAGRSYAGGWARTSGEGVSRAAQGHMTTVGRQHAQWGTAGQQAGGAYSQGFAGASRGVGQSAQQSAHHVQQTAAPAFQSAGAASGAGFASGAAGGMSGMSAAMQPALGGFLAAAGLVGGSVLSLSGDFEHAMSAVQAVTGATGKDFDRLTDLAKEMGRTTQFSAAEAAAGMEFLGMAGWNTEQILTGLPDVLQLAAAGGIDLASAANYTSNIMSALGMDVSETGRVVDALAKTAASTNTNVLGLGDSAARIAGAAKSAGWSIEDMTEALGSMGDVGIASEVSATSLNSILGDLMDTGSKATEVFQKYGVEVLDANGNVRNYTDIVADAKDAGMKFNDMTEAFGKEHGPKFAQTLGLTHERLAEIKEATHDTAGAAERMAAVRMDNFKGQLTSASSAAQGLAIAIGDMGILAFATTLMEKFVGVLRGVTDMLTRHQDVIRRVMSVLLPFAAAFAAVIAGALALKATLAVLSAAFAFLLSPIGLVAAGIAAITTVLVLAWKRSERFRNVVTAVWERVQEAAARVVDFFQSRVAPVLRKVWDRISTKALEMANRFAEHVWPLVQKAIPYVQAAAGRLADFFRDRVAPALRAVWPRVEKAAKRLSDFFENTLAPALKDLWPPVKELAREMVDFFENSVWPAMGEGWKLLKEAAHAAMAALREAFGGLAKDGESAGDVVRRILAGVKDRLRGLRDSVRETMQQVREIWSEHGERILETVRAAWGQAFATIAYMLKNLMVVVKGAWTIISGVVAGALKILKGMIQVATGVISGDWGRVWDGIKNIFSGIWKQITSILKGAWQIISGIFTNMWNFVTGIFKRLYNWLVGNSLIPDLVNAVILWLRRMRDRGAELVAMMRDWVIDRVRVMRDRAMDAVRGLRDRAIEIMTGWRDRLRAIAGDARDWVVTRVRDLRDKVRSALETMRDKAISAFTRAKDGIKTAWDKLEEVAKKPVSFVINTVYNDGIRKFWNAIAGKIGLGNLERISGFAAGGVVDLRKGAHLPGYSRTDDTLAMVRSGEGVLVPEAVQALGGPGFIHAANAAGSRAGAVC</sequence>
<feature type="transmembrane region" description="Helical" evidence="2">
    <location>
        <begin position="531"/>
        <end position="559"/>
    </location>
</feature>
<protein>
    <submittedName>
        <fullName evidence="4">Phage tail tape measure protein</fullName>
    </submittedName>
</protein>
<feature type="domain" description="Phage tail tape measure protein" evidence="3">
    <location>
        <begin position="214"/>
        <end position="400"/>
    </location>
</feature>
<keyword evidence="2" id="KW-0812">Transmembrane</keyword>
<dbReference type="Pfam" id="PF10145">
    <property type="entry name" value="PhageMin_Tail"/>
    <property type="match status" value="1"/>
</dbReference>
<dbReference type="PANTHER" id="PTHR37813">
    <property type="entry name" value="FELS-2 PROPHAGE PROTEIN"/>
    <property type="match status" value="1"/>
</dbReference>
<dbReference type="InterPro" id="IPR010090">
    <property type="entry name" value="Phage_tape_meas"/>
</dbReference>
<evidence type="ECO:0000256" key="1">
    <source>
        <dbReference type="ARBA" id="ARBA00022612"/>
    </source>
</evidence>
<organism evidence="4 5">
    <name type="scientific">Streptomyces calidiresistens</name>
    <dbReference type="NCBI Taxonomy" id="1485586"/>
    <lineage>
        <taxon>Bacteria</taxon>
        <taxon>Bacillati</taxon>
        <taxon>Actinomycetota</taxon>
        <taxon>Actinomycetes</taxon>
        <taxon>Kitasatosporales</taxon>
        <taxon>Streptomycetaceae</taxon>
        <taxon>Streptomyces</taxon>
    </lineage>
</organism>
<dbReference type="NCBIfam" id="TIGR01760">
    <property type="entry name" value="tape_meas_TP901"/>
    <property type="match status" value="1"/>
</dbReference>
<keyword evidence="2" id="KW-1133">Transmembrane helix</keyword>